<keyword evidence="2" id="KW-1185">Reference proteome</keyword>
<comment type="caution">
    <text evidence="1">The sequence shown here is derived from an EMBL/GenBank/DDBJ whole genome shotgun (WGS) entry which is preliminary data.</text>
</comment>
<organism evidence="1 2">
    <name type="scientific">Elysia crispata</name>
    <name type="common">lettuce slug</name>
    <dbReference type="NCBI Taxonomy" id="231223"/>
    <lineage>
        <taxon>Eukaryota</taxon>
        <taxon>Metazoa</taxon>
        <taxon>Spiralia</taxon>
        <taxon>Lophotrochozoa</taxon>
        <taxon>Mollusca</taxon>
        <taxon>Gastropoda</taxon>
        <taxon>Heterobranchia</taxon>
        <taxon>Euthyneura</taxon>
        <taxon>Panpulmonata</taxon>
        <taxon>Sacoglossa</taxon>
        <taxon>Placobranchoidea</taxon>
        <taxon>Plakobranchidae</taxon>
        <taxon>Elysia</taxon>
    </lineage>
</organism>
<name>A0AAE1AXZ4_9GAST</name>
<sequence>MSCRHVLSTCPVWLPVDLRTVVDRLFTQLQGILKDILRGCESQFPVSGSSANPGDIRNIEPQDWQWWAGFRPSCLPAFPTQPDGRWTD</sequence>
<accession>A0AAE1AXZ4</accession>
<dbReference type="EMBL" id="JAWDGP010001087">
    <property type="protein sequence ID" value="KAK3794937.1"/>
    <property type="molecule type" value="Genomic_DNA"/>
</dbReference>
<evidence type="ECO:0000313" key="1">
    <source>
        <dbReference type="EMBL" id="KAK3794937.1"/>
    </source>
</evidence>
<protein>
    <submittedName>
        <fullName evidence="1">Uncharacterized protein</fullName>
    </submittedName>
</protein>
<proteinExistence type="predicted"/>
<evidence type="ECO:0000313" key="2">
    <source>
        <dbReference type="Proteomes" id="UP001283361"/>
    </source>
</evidence>
<reference evidence="1" key="1">
    <citation type="journal article" date="2023" name="G3 (Bethesda)">
        <title>A reference genome for the long-term kleptoplast-retaining sea slug Elysia crispata morphotype clarki.</title>
        <authorList>
            <person name="Eastman K.E."/>
            <person name="Pendleton A.L."/>
            <person name="Shaikh M.A."/>
            <person name="Suttiyut T."/>
            <person name="Ogas R."/>
            <person name="Tomko P."/>
            <person name="Gavelis G."/>
            <person name="Widhalm J.R."/>
            <person name="Wisecaver J.H."/>
        </authorList>
    </citation>
    <scope>NUCLEOTIDE SEQUENCE</scope>
    <source>
        <strain evidence="1">ECLA1</strain>
    </source>
</reference>
<dbReference type="AlphaFoldDB" id="A0AAE1AXZ4"/>
<dbReference type="Proteomes" id="UP001283361">
    <property type="component" value="Unassembled WGS sequence"/>
</dbReference>
<gene>
    <name evidence="1" type="ORF">RRG08_001084</name>
</gene>